<dbReference type="AlphaFoldDB" id="A0AAE3GXW5"/>
<organism evidence="4 5">
    <name type="scientific">Limnofasciculus baicalensis BBK-W-15</name>
    <dbReference type="NCBI Taxonomy" id="2699891"/>
    <lineage>
        <taxon>Bacteria</taxon>
        <taxon>Bacillati</taxon>
        <taxon>Cyanobacteriota</taxon>
        <taxon>Cyanophyceae</taxon>
        <taxon>Coleofasciculales</taxon>
        <taxon>Coleofasciculaceae</taxon>
        <taxon>Limnofasciculus</taxon>
        <taxon>Limnofasciculus baicalensis</taxon>
    </lineage>
</organism>
<dbReference type="PANTHER" id="PTHR48104:SF30">
    <property type="entry name" value="METACASPASE-1"/>
    <property type="match status" value="1"/>
</dbReference>
<dbReference type="Pfam" id="PF00656">
    <property type="entry name" value="Peptidase_C14"/>
    <property type="match status" value="1"/>
</dbReference>
<sequence>MNRRHFLQFAGSTLATLGLSQLDIQILGKRYAGILAQNTPRKLALLVGINAYQNSPLQGCVTDVKLQEQLLIHRFGFNPKDIVILTDGQATRQGIINAFEEHLIKQAKAGDVVVYHFSGHGSQVKDLDCDFPDCLNSTFVPIDGILPGGFPSQGGTVSDIMGHTLFLLMSGLQTENVTVVLDSCHSGGGTRGNLRVRSRSGGSQLEPLEEERNYQQQWLTKLNLSPDEFKKRRMAGVAKGVVIASTKRDQLAADASFNDFYAGAFTYLMTQYLWQQTANASFINTIPTIASSTTKYSFTSQEPLMELKPGSNYGGNPVYFINEQTPPAEAVITKVDGNRAELWLGGLDPNSLSAFQSGAILSVVDSEGVQKGRVELESRKGLVGQARLLDTAKIGAFLQESTRSISTDLTLTIGLDPSLGNEANLAQKLLQRISRIEPLPLQQGEVQYIFGRMTDIYRQQLGLSAGINLPELESLGLFYPGLELIPNSFGKNGETVTDAIKRLGSKLKSLLAARIVKTILNTNSSRINLVASMVPEGGESVIASSFTIRGSLNRGTSNNQPSSVPLSGQKLPLGTSVQLQVTNNENSALYLTVLAIDPAGEISVLFPNEWAAAVEVTLVEANQTVKIPDPQQDKFKLVAQEPKGVAEVLILASRTPLRAALQAIQAVARSRGLSTGPVTLDASGELNEPAVAIDGLLDDINSSNSRGNVGAGASRDAAGSDKPTTLQVDTN</sequence>
<evidence type="ECO:0000259" key="3">
    <source>
        <dbReference type="Pfam" id="PF14326"/>
    </source>
</evidence>
<dbReference type="Pfam" id="PF14326">
    <property type="entry name" value="DUF4384"/>
    <property type="match status" value="1"/>
</dbReference>
<name>A0AAE3GXW5_9CYAN</name>
<keyword evidence="5" id="KW-1185">Reference proteome</keyword>
<evidence type="ECO:0000256" key="1">
    <source>
        <dbReference type="SAM" id="MobiDB-lite"/>
    </source>
</evidence>
<dbReference type="GO" id="GO:0004197">
    <property type="term" value="F:cysteine-type endopeptidase activity"/>
    <property type="evidence" value="ECO:0007669"/>
    <property type="project" value="InterPro"/>
</dbReference>
<feature type="domain" description="DUF4384" evidence="3">
    <location>
        <begin position="572"/>
        <end position="656"/>
    </location>
</feature>
<protein>
    <submittedName>
        <fullName evidence="4">Caspase family protein</fullName>
    </submittedName>
</protein>
<dbReference type="InterPro" id="IPR029030">
    <property type="entry name" value="Caspase-like_dom_sf"/>
</dbReference>
<feature type="region of interest" description="Disordered" evidence="1">
    <location>
        <begin position="707"/>
        <end position="731"/>
    </location>
</feature>
<evidence type="ECO:0000313" key="4">
    <source>
        <dbReference type="EMBL" id="MCP2732484.1"/>
    </source>
</evidence>
<proteinExistence type="predicted"/>
<dbReference type="InterPro" id="IPR011600">
    <property type="entry name" value="Pept_C14_caspase"/>
</dbReference>
<dbReference type="InterPro" id="IPR011189">
    <property type="entry name" value="UCP_caspase_lke"/>
</dbReference>
<dbReference type="PIRSF" id="PIRSF007398">
    <property type="entry name" value="Sll0148_caspase"/>
    <property type="match status" value="1"/>
</dbReference>
<comment type="caution">
    <text evidence="4">The sequence shown here is derived from an EMBL/GenBank/DDBJ whole genome shotgun (WGS) entry which is preliminary data.</text>
</comment>
<feature type="compositionally biased region" description="Polar residues" evidence="1">
    <location>
        <begin position="722"/>
        <end position="731"/>
    </location>
</feature>
<dbReference type="GO" id="GO:0005737">
    <property type="term" value="C:cytoplasm"/>
    <property type="evidence" value="ECO:0007669"/>
    <property type="project" value="TreeGrafter"/>
</dbReference>
<dbReference type="InterPro" id="IPR025493">
    <property type="entry name" value="DUF4384"/>
</dbReference>
<feature type="non-terminal residue" evidence="4">
    <location>
        <position position="731"/>
    </location>
</feature>
<feature type="compositionally biased region" description="Low complexity" evidence="1">
    <location>
        <begin position="711"/>
        <end position="721"/>
    </location>
</feature>
<feature type="domain" description="Peptidase C14 caspase" evidence="2">
    <location>
        <begin position="41"/>
        <end position="278"/>
    </location>
</feature>
<gene>
    <name evidence="4" type="ORF">NJ959_29050</name>
</gene>
<dbReference type="InterPro" id="IPR050452">
    <property type="entry name" value="Metacaspase"/>
</dbReference>
<dbReference type="SUPFAM" id="SSF52129">
    <property type="entry name" value="Caspase-like"/>
    <property type="match status" value="1"/>
</dbReference>
<dbReference type="EMBL" id="JAMZMM010000618">
    <property type="protein sequence ID" value="MCP2732484.1"/>
    <property type="molecule type" value="Genomic_DNA"/>
</dbReference>
<reference evidence="4" key="1">
    <citation type="submission" date="2022-06" db="EMBL/GenBank/DDBJ databases">
        <title>New cyanobacteria of genus Symplocastrum in benthos of Lake Baikal.</title>
        <authorList>
            <person name="Sorokovikova E."/>
            <person name="Tikhonova I."/>
            <person name="Krasnopeev A."/>
            <person name="Evseev P."/>
            <person name="Gladkikh A."/>
            <person name="Belykh O."/>
        </authorList>
    </citation>
    <scope>NUCLEOTIDE SEQUENCE</scope>
    <source>
        <strain evidence="4">BBK-W-15</strain>
    </source>
</reference>
<evidence type="ECO:0000259" key="2">
    <source>
        <dbReference type="Pfam" id="PF00656"/>
    </source>
</evidence>
<dbReference type="PANTHER" id="PTHR48104">
    <property type="entry name" value="METACASPASE-4"/>
    <property type="match status" value="1"/>
</dbReference>
<accession>A0AAE3GXW5</accession>
<evidence type="ECO:0000313" key="5">
    <source>
        <dbReference type="Proteomes" id="UP001204953"/>
    </source>
</evidence>
<dbReference type="Proteomes" id="UP001204953">
    <property type="component" value="Unassembled WGS sequence"/>
</dbReference>
<dbReference type="Gene3D" id="3.40.50.1460">
    <property type="match status" value="1"/>
</dbReference>
<dbReference type="GO" id="GO:0006508">
    <property type="term" value="P:proteolysis"/>
    <property type="evidence" value="ECO:0007669"/>
    <property type="project" value="InterPro"/>
</dbReference>